<protein>
    <recommendedName>
        <fullName evidence="3">alcohol dehydrogenase</fullName>
        <ecNumber evidence="3">1.1.1.1</ecNumber>
    </recommendedName>
</protein>
<comment type="caution">
    <text evidence="11">The sequence shown here is derived from an EMBL/GenBank/DDBJ whole genome shotgun (WGS) entry which is preliminary data.</text>
</comment>
<dbReference type="Gene3D" id="3.90.180.10">
    <property type="entry name" value="Medium-chain alcohol dehydrogenases, catalytic domain"/>
    <property type="match status" value="1"/>
</dbReference>
<comment type="cofactor">
    <cofactor evidence="1 9">
        <name>Zn(2+)</name>
        <dbReference type="ChEBI" id="CHEBI:29105"/>
    </cofactor>
</comment>
<keyword evidence="5 9" id="KW-0862">Zinc</keyword>
<comment type="catalytic activity">
    <reaction evidence="8">
        <text>a primary alcohol + NAD(+) = an aldehyde + NADH + H(+)</text>
        <dbReference type="Rhea" id="RHEA:10736"/>
        <dbReference type="ChEBI" id="CHEBI:15378"/>
        <dbReference type="ChEBI" id="CHEBI:15734"/>
        <dbReference type="ChEBI" id="CHEBI:17478"/>
        <dbReference type="ChEBI" id="CHEBI:57540"/>
        <dbReference type="ChEBI" id="CHEBI:57945"/>
        <dbReference type="EC" id="1.1.1.1"/>
    </reaction>
</comment>
<dbReference type="InterPro" id="IPR020843">
    <property type="entry name" value="ER"/>
</dbReference>
<proteinExistence type="inferred from homology"/>
<name>A0ABW1MNA7_9ACTN</name>
<dbReference type="InterPro" id="IPR036291">
    <property type="entry name" value="NAD(P)-bd_dom_sf"/>
</dbReference>
<dbReference type="Proteomes" id="UP001596139">
    <property type="component" value="Unassembled WGS sequence"/>
</dbReference>
<evidence type="ECO:0000313" key="11">
    <source>
        <dbReference type="EMBL" id="MFC6065316.1"/>
    </source>
</evidence>
<dbReference type="Pfam" id="PF00107">
    <property type="entry name" value="ADH_zinc_N"/>
    <property type="match status" value="1"/>
</dbReference>
<evidence type="ECO:0000256" key="7">
    <source>
        <dbReference type="ARBA" id="ARBA00049164"/>
    </source>
</evidence>
<dbReference type="EC" id="1.1.1.1" evidence="3"/>
<keyword evidence="6" id="KW-0560">Oxidoreductase</keyword>
<keyword evidence="4 9" id="KW-0479">Metal-binding</keyword>
<evidence type="ECO:0000256" key="3">
    <source>
        <dbReference type="ARBA" id="ARBA00013190"/>
    </source>
</evidence>
<dbReference type="InterPro" id="IPR011032">
    <property type="entry name" value="GroES-like_sf"/>
</dbReference>
<dbReference type="CDD" id="cd05284">
    <property type="entry name" value="arabinose_DH_like"/>
    <property type="match status" value="1"/>
</dbReference>
<evidence type="ECO:0000256" key="8">
    <source>
        <dbReference type="ARBA" id="ARBA00049243"/>
    </source>
</evidence>
<evidence type="ECO:0000256" key="6">
    <source>
        <dbReference type="ARBA" id="ARBA00023002"/>
    </source>
</evidence>
<dbReference type="EMBL" id="JBHSPX010000007">
    <property type="protein sequence ID" value="MFC6065316.1"/>
    <property type="molecule type" value="Genomic_DNA"/>
</dbReference>
<evidence type="ECO:0000256" key="9">
    <source>
        <dbReference type="RuleBase" id="RU361277"/>
    </source>
</evidence>
<reference evidence="12" key="1">
    <citation type="journal article" date="2019" name="Int. J. Syst. Evol. Microbiol.">
        <title>The Global Catalogue of Microorganisms (GCM) 10K type strain sequencing project: providing services to taxonomists for standard genome sequencing and annotation.</title>
        <authorList>
            <consortium name="The Broad Institute Genomics Platform"/>
            <consortium name="The Broad Institute Genome Sequencing Center for Infectious Disease"/>
            <person name="Wu L."/>
            <person name="Ma J."/>
        </authorList>
    </citation>
    <scope>NUCLEOTIDE SEQUENCE [LARGE SCALE GENOMIC DNA]</scope>
    <source>
        <strain evidence="12">CGMCC 1.15180</strain>
    </source>
</reference>
<evidence type="ECO:0000256" key="5">
    <source>
        <dbReference type="ARBA" id="ARBA00022833"/>
    </source>
</evidence>
<keyword evidence="12" id="KW-1185">Reference proteome</keyword>
<dbReference type="InterPro" id="IPR002328">
    <property type="entry name" value="ADH_Zn_CS"/>
</dbReference>
<dbReference type="SUPFAM" id="SSF51735">
    <property type="entry name" value="NAD(P)-binding Rossmann-fold domains"/>
    <property type="match status" value="1"/>
</dbReference>
<dbReference type="SMART" id="SM00829">
    <property type="entry name" value="PKS_ER"/>
    <property type="match status" value="1"/>
</dbReference>
<evidence type="ECO:0000313" key="12">
    <source>
        <dbReference type="Proteomes" id="UP001596139"/>
    </source>
</evidence>
<dbReference type="Gene3D" id="3.40.50.720">
    <property type="entry name" value="NAD(P)-binding Rossmann-like Domain"/>
    <property type="match status" value="1"/>
</dbReference>
<evidence type="ECO:0000256" key="2">
    <source>
        <dbReference type="ARBA" id="ARBA00008072"/>
    </source>
</evidence>
<dbReference type="Pfam" id="PF08240">
    <property type="entry name" value="ADH_N"/>
    <property type="match status" value="1"/>
</dbReference>
<comment type="catalytic activity">
    <reaction evidence="7">
        <text>a secondary alcohol + NAD(+) = a ketone + NADH + H(+)</text>
        <dbReference type="Rhea" id="RHEA:10740"/>
        <dbReference type="ChEBI" id="CHEBI:15378"/>
        <dbReference type="ChEBI" id="CHEBI:17087"/>
        <dbReference type="ChEBI" id="CHEBI:35681"/>
        <dbReference type="ChEBI" id="CHEBI:57540"/>
        <dbReference type="ChEBI" id="CHEBI:57945"/>
        <dbReference type="EC" id="1.1.1.1"/>
    </reaction>
</comment>
<dbReference type="InterPro" id="IPR013154">
    <property type="entry name" value="ADH-like_N"/>
</dbReference>
<dbReference type="PROSITE" id="PS00059">
    <property type="entry name" value="ADH_ZINC"/>
    <property type="match status" value="1"/>
</dbReference>
<feature type="domain" description="Enoyl reductase (ER)" evidence="10">
    <location>
        <begin position="10"/>
        <end position="345"/>
    </location>
</feature>
<dbReference type="SUPFAM" id="SSF50129">
    <property type="entry name" value="GroES-like"/>
    <property type="match status" value="1"/>
</dbReference>
<evidence type="ECO:0000259" key="10">
    <source>
        <dbReference type="SMART" id="SM00829"/>
    </source>
</evidence>
<evidence type="ECO:0000256" key="1">
    <source>
        <dbReference type="ARBA" id="ARBA00001947"/>
    </source>
</evidence>
<evidence type="ECO:0000256" key="4">
    <source>
        <dbReference type="ARBA" id="ARBA00022723"/>
    </source>
</evidence>
<organism evidence="11 12">
    <name type="scientific">Streptomyces ochraceiscleroticus</name>
    <dbReference type="NCBI Taxonomy" id="47761"/>
    <lineage>
        <taxon>Bacteria</taxon>
        <taxon>Bacillati</taxon>
        <taxon>Actinomycetota</taxon>
        <taxon>Actinomycetes</taxon>
        <taxon>Kitasatosporales</taxon>
        <taxon>Streptomycetaceae</taxon>
        <taxon>Streptomyces</taxon>
    </lineage>
</organism>
<comment type="similarity">
    <text evidence="2 9">Belongs to the zinc-containing alcohol dehydrogenase family.</text>
</comment>
<dbReference type="PANTHER" id="PTHR42940">
    <property type="entry name" value="ALCOHOL DEHYDROGENASE 1-RELATED"/>
    <property type="match status" value="1"/>
</dbReference>
<dbReference type="InterPro" id="IPR013149">
    <property type="entry name" value="ADH-like_C"/>
</dbReference>
<sequence>MRAVRLRSWGRGPELTEVEQPVPRGAEVLVRVEAAGLCHSDLHVADAAPGALPYRLPFTLGHEVAGHIAGLGPEVAADSPAVGERVVLYGPWGCGTCARCADGRDNYCDRRGDLGWHGAGLGRDGGMADHVLVPSARHLLPIGGLPAEQAAPLSDAGLTSYHAVAGLRHLLHEGTTAVVIGIGGLGHLAVQILRATTQCRVLAVDVREEALALAHRSGALAGTLMQADTARTLTAQSGGPGADAVLDFVGSRSTLELATAVLRPGGELAVVGSAGGHLTVRKPGLLPPGFRLSLPFWGTRPELAEVIALARAGALRVSTQRFPLSAADDAFAQLRRGEVRGRAVLIPD</sequence>
<dbReference type="RefSeq" id="WP_031061446.1">
    <property type="nucleotide sequence ID" value="NZ_JBHSPX010000007.1"/>
</dbReference>
<dbReference type="PANTHER" id="PTHR42940:SF8">
    <property type="entry name" value="VACUOLAR PROTEIN SORTING-ASSOCIATED PROTEIN 11"/>
    <property type="match status" value="1"/>
</dbReference>
<gene>
    <name evidence="11" type="ORF">ACFP4F_22630</name>
</gene>
<accession>A0ABW1MNA7</accession>